<dbReference type="Gene3D" id="3.30.70.1150">
    <property type="entry name" value="ACT-like. Chain A, domain 2"/>
    <property type="match status" value="1"/>
</dbReference>
<dbReference type="InterPro" id="IPR039557">
    <property type="entry name" value="AHAS_ACT"/>
</dbReference>
<dbReference type="OrthoDB" id="9787365at2"/>
<proteinExistence type="inferred from homology"/>
<evidence type="ECO:0000256" key="5">
    <source>
        <dbReference type="ARBA" id="ARBA00022605"/>
    </source>
</evidence>
<dbReference type="NCBIfam" id="NF008864">
    <property type="entry name" value="PRK11895.1"/>
    <property type="match status" value="1"/>
</dbReference>
<dbReference type="Gene3D" id="3.30.70.260">
    <property type="match status" value="1"/>
</dbReference>
<evidence type="ECO:0000256" key="3">
    <source>
        <dbReference type="ARBA" id="ARBA00006341"/>
    </source>
</evidence>
<evidence type="ECO:0000256" key="8">
    <source>
        <dbReference type="RuleBase" id="RU368092"/>
    </source>
</evidence>
<dbReference type="AlphaFoldDB" id="A0A285CUZ6"/>
<comment type="catalytic activity">
    <reaction evidence="7 8">
        <text>2 pyruvate + H(+) = (2S)-2-acetolactate + CO2</text>
        <dbReference type="Rhea" id="RHEA:25249"/>
        <dbReference type="ChEBI" id="CHEBI:15361"/>
        <dbReference type="ChEBI" id="CHEBI:15378"/>
        <dbReference type="ChEBI" id="CHEBI:16526"/>
        <dbReference type="ChEBI" id="CHEBI:58476"/>
        <dbReference type="EC" id="2.2.1.6"/>
    </reaction>
</comment>
<comment type="pathway">
    <text evidence="1 8">Amino-acid biosynthesis; L-isoleucine biosynthesis; L-isoleucine from 2-oxobutanoate: step 1/4.</text>
</comment>
<gene>
    <name evidence="10" type="ORF">SAMN05877753_105129</name>
</gene>
<keyword evidence="8" id="KW-0808">Transferase</keyword>
<dbReference type="InterPro" id="IPR054480">
    <property type="entry name" value="AHAS_small-like_ACT"/>
</dbReference>
<dbReference type="PANTHER" id="PTHR30239:SF0">
    <property type="entry name" value="ACETOLACTATE SYNTHASE SMALL SUBUNIT 1, CHLOROPLASTIC"/>
    <property type="match status" value="1"/>
</dbReference>
<dbReference type="PROSITE" id="PS51671">
    <property type="entry name" value="ACT"/>
    <property type="match status" value="1"/>
</dbReference>
<dbReference type="RefSeq" id="WP_097158942.1">
    <property type="nucleotide sequence ID" value="NZ_JBEPMQ010000004.1"/>
</dbReference>
<keyword evidence="6 8" id="KW-0100">Branched-chain amino acid biosynthesis</keyword>
<evidence type="ECO:0000313" key="11">
    <source>
        <dbReference type="Proteomes" id="UP000219546"/>
    </source>
</evidence>
<sequence>MKKRIVTAFVLNQSGVLNRVTGLFTKRQFNIESITVGHTETEGVSRMTFVVYVEDDRQIEQLIKQLNKQIDVLKVSDITDQAIVARELALIKVLSNGQTRTEINGIIEPFRASVIDMSRDSVTVQVTGDTEKVEAMIELLKPYGIKEMARTGLTAFPRGTQKSVTELKQYTLFK</sequence>
<dbReference type="InterPro" id="IPR019455">
    <property type="entry name" value="Acetolactate_synth_ssu_C"/>
</dbReference>
<dbReference type="GO" id="GO:0009099">
    <property type="term" value="P:L-valine biosynthetic process"/>
    <property type="evidence" value="ECO:0007669"/>
    <property type="project" value="UniProtKB-UniRule"/>
</dbReference>
<dbReference type="FunFam" id="3.30.70.260:FF:000001">
    <property type="entry name" value="Acetolactate synthase, small subunit"/>
    <property type="match status" value="1"/>
</dbReference>
<dbReference type="EC" id="2.2.1.6" evidence="8"/>
<dbReference type="NCBIfam" id="TIGR00119">
    <property type="entry name" value="acolac_sm"/>
    <property type="match status" value="1"/>
</dbReference>
<dbReference type="GO" id="GO:1990610">
    <property type="term" value="F:acetolactate synthase regulator activity"/>
    <property type="evidence" value="ECO:0007669"/>
    <property type="project" value="UniProtKB-UniRule"/>
</dbReference>
<dbReference type="UniPathway" id="UPA00049">
    <property type="reaction ID" value="UER00059"/>
</dbReference>
<evidence type="ECO:0000256" key="1">
    <source>
        <dbReference type="ARBA" id="ARBA00004974"/>
    </source>
</evidence>
<dbReference type="InterPro" id="IPR045865">
    <property type="entry name" value="ACT-like_dom_sf"/>
</dbReference>
<dbReference type="UniPathway" id="UPA00047">
    <property type="reaction ID" value="UER00055"/>
</dbReference>
<dbReference type="GO" id="GO:0005829">
    <property type="term" value="C:cytosol"/>
    <property type="evidence" value="ECO:0007669"/>
    <property type="project" value="TreeGrafter"/>
</dbReference>
<keyword evidence="11" id="KW-1185">Reference proteome</keyword>
<comment type="subunit">
    <text evidence="4 8">Dimer of large and small chains.</text>
</comment>
<accession>A0A285CUZ6</accession>
<reference evidence="10 11" key="1">
    <citation type="submission" date="2017-08" db="EMBL/GenBank/DDBJ databases">
        <authorList>
            <person name="de Groot N.N."/>
        </authorList>
    </citation>
    <scope>NUCLEOTIDE SEQUENCE [LARGE SCALE GENOMIC DNA]</scope>
    <source>
        <strain evidence="10 11">JC228</strain>
    </source>
</reference>
<dbReference type="InterPro" id="IPR002912">
    <property type="entry name" value="ACT_dom"/>
</dbReference>
<dbReference type="InterPro" id="IPR027271">
    <property type="entry name" value="Acetolactate_synth/TF_NikR_C"/>
</dbReference>
<dbReference type="EMBL" id="OAOP01000005">
    <property type="protein sequence ID" value="SNX71354.1"/>
    <property type="molecule type" value="Genomic_DNA"/>
</dbReference>
<dbReference type="GO" id="GO:0009097">
    <property type="term" value="P:isoleucine biosynthetic process"/>
    <property type="evidence" value="ECO:0007669"/>
    <property type="project" value="UniProtKB-UniRule"/>
</dbReference>
<evidence type="ECO:0000256" key="7">
    <source>
        <dbReference type="ARBA" id="ARBA00048670"/>
    </source>
</evidence>
<dbReference type="Pfam" id="PF10369">
    <property type="entry name" value="ALS_ss_C"/>
    <property type="match status" value="1"/>
</dbReference>
<evidence type="ECO:0000313" key="10">
    <source>
        <dbReference type="EMBL" id="SNX71354.1"/>
    </source>
</evidence>
<dbReference type="InterPro" id="IPR004789">
    <property type="entry name" value="Acetalactate_synth_ssu"/>
</dbReference>
<name>A0A285CUZ6_9BACI</name>
<comment type="function">
    <text evidence="8">Catalyzes the conversion of 2 pyruvate molecules into acetolactate in the first common step of the biosynthetic pathway of the branched-amino acids such as leucine, isoleucine, and valine.</text>
</comment>
<dbReference type="SUPFAM" id="SSF55021">
    <property type="entry name" value="ACT-like"/>
    <property type="match status" value="2"/>
</dbReference>
<evidence type="ECO:0000256" key="6">
    <source>
        <dbReference type="ARBA" id="ARBA00023304"/>
    </source>
</evidence>
<organism evidence="10 11">
    <name type="scientific">Bacillus oleivorans</name>
    <dbReference type="NCBI Taxonomy" id="1448271"/>
    <lineage>
        <taxon>Bacteria</taxon>
        <taxon>Bacillati</taxon>
        <taxon>Bacillota</taxon>
        <taxon>Bacilli</taxon>
        <taxon>Bacillales</taxon>
        <taxon>Bacillaceae</taxon>
        <taxon>Bacillus</taxon>
    </lineage>
</organism>
<dbReference type="GO" id="GO:0003984">
    <property type="term" value="F:acetolactate synthase activity"/>
    <property type="evidence" value="ECO:0007669"/>
    <property type="project" value="UniProtKB-UniRule"/>
</dbReference>
<dbReference type="Pfam" id="PF22629">
    <property type="entry name" value="ACT_AHAS_ss"/>
    <property type="match status" value="1"/>
</dbReference>
<dbReference type="Proteomes" id="UP000219546">
    <property type="component" value="Unassembled WGS sequence"/>
</dbReference>
<dbReference type="CDD" id="cd04878">
    <property type="entry name" value="ACT_AHAS"/>
    <property type="match status" value="1"/>
</dbReference>
<keyword evidence="5 8" id="KW-0028">Amino-acid biosynthesis</keyword>
<dbReference type="FunFam" id="3.30.70.1150:FF:000001">
    <property type="entry name" value="Acetolactate synthase small subunit"/>
    <property type="match status" value="1"/>
</dbReference>
<comment type="similarity">
    <text evidence="3 8">Belongs to the acetolactate synthase small subunit family.</text>
</comment>
<dbReference type="PANTHER" id="PTHR30239">
    <property type="entry name" value="ACETOLACTATE SYNTHASE SMALL SUBUNIT"/>
    <property type="match status" value="1"/>
</dbReference>
<feature type="domain" description="ACT" evidence="9">
    <location>
        <begin position="5"/>
        <end position="80"/>
    </location>
</feature>
<evidence type="ECO:0000259" key="9">
    <source>
        <dbReference type="PROSITE" id="PS51671"/>
    </source>
</evidence>
<evidence type="ECO:0000256" key="4">
    <source>
        <dbReference type="ARBA" id="ARBA00011744"/>
    </source>
</evidence>
<protein>
    <recommendedName>
        <fullName evidence="8">Acetolactate synthase small subunit</fullName>
        <shortName evidence="8">AHAS</shortName>
        <shortName evidence="8">ALS</shortName>
        <ecNumber evidence="8">2.2.1.6</ecNumber>
    </recommendedName>
    <alternativeName>
        <fullName evidence="8">Acetohydroxy-acid synthase small subunit</fullName>
    </alternativeName>
</protein>
<comment type="pathway">
    <text evidence="2 8">Amino-acid biosynthesis; L-valine biosynthesis; L-valine from pyruvate: step 1/4.</text>
</comment>
<evidence type="ECO:0000256" key="2">
    <source>
        <dbReference type="ARBA" id="ARBA00005025"/>
    </source>
</evidence>